<comment type="caution">
    <text evidence="1">The sequence shown here is derived from an EMBL/GenBank/DDBJ whole genome shotgun (WGS) entry which is preliminary data.</text>
</comment>
<evidence type="ECO:0000313" key="1">
    <source>
        <dbReference type="EMBL" id="TWI63963.1"/>
    </source>
</evidence>
<reference evidence="1 2" key="1">
    <citation type="submission" date="2019-07" db="EMBL/GenBank/DDBJ databases">
        <title>Genome sequencing of 100 strains of the haloalkaliphilic chemolithoautotrophic sulfur-oxidizing bacterium Thioalkalivibrio.</title>
        <authorList>
            <person name="Muyzer G."/>
        </authorList>
    </citation>
    <scope>NUCLEOTIDE SEQUENCE [LARGE SCALE GENOMIC DNA]</scope>
    <source>
        <strain evidence="1 2">ASO4-4</strain>
    </source>
</reference>
<name>A0A562R534_9BACT</name>
<organism evidence="1 2">
    <name type="scientific">Desulfobotulus alkaliphilus</name>
    <dbReference type="NCBI Taxonomy" id="622671"/>
    <lineage>
        <taxon>Bacteria</taxon>
        <taxon>Pseudomonadati</taxon>
        <taxon>Thermodesulfobacteriota</taxon>
        <taxon>Desulfobacteria</taxon>
        <taxon>Desulfobacterales</taxon>
        <taxon>Desulfobacteraceae</taxon>
        <taxon>Desulfobotulus</taxon>
    </lineage>
</organism>
<proteinExistence type="predicted"/>
<gene>
    <name evidence="1" type="ORF">LZ24_03181</name>
</gene>
<dbReference type="OrthoDB" id="9834284at2"/>
<protein>
    <submittedName>
        <fullName evidence="1">Uncharacterized protein</fullName>
    </submittedName>
</protein>
<dbReference type="AlphaFoldDB" id="A0A562R534"/>
<keyword evidence="2" id="KW-1185">Reference proteome</keyword>
<evidence type="ECO:0000313" key="2">
    <source>
        <dbReference type="Proteomes" id="UP000318307"/>
    </source>
</evidence>
<dbReference type="EMBL" id="VLLC01000044">
    <property type="protein sequence ID" value="TWI63963.1"/>
    <property type="molecule type" value="Genomic_DNA"/>
</dbReference>
<accession>A0A562R534</accession>
<sequence length="91" mass="10878">MIFYKYATIQCTDSGVFLFMDNEIEVPTMGKCTWLRQFDPGQRNEAFSFAIRWTLVKVSEIILSVNGKKQIRLLYIRDPEDKTRPYKSRFW</sequence>
<dbReference type="Proteomes" id="UP000318307">
    <property type="component" value="Unassembled WGS sequence"/>
</dbReference>